<evidence type="ECO:0000313" key="3">
    <source>
        <dbReference type="Proteomes" id="UP000662783"/>
    </source>
</evidence>
<keyword evidence="3" id="KW-1185">Reference proteome</keyword>
<dbReference type="RefSeq" id="WP_205721136.1">
    <property type="nucleotide sequence ID" value="NZ_CP070608.1"/>
</dbReference>
<dbReference type="Proteomes" id="UP000662783">
    <property type="component" value="Chromosome"/>
</dbReference>
<evidence type="ECO:0000256" key="1">
    <source>
        <dbReference type="SAM" id="Phobius"/>
    </source>
</evidence>
<feature type="transmembrane region" description="Helical" evidence="1">
    <location>
        <begin position="7"/>
        <end position="24"/>
    </location>
</feature>
<organism evidence="2 3">
    <name type="scientific">Fulvivirga lutea</name>
    <dbReference type="NCBI Taxonomy" id="2810512"/>
    <lineage>
        <taxon>Bacteria</taxon>
        <taxon>Pseudomonadati</taxon>
        <taxon>Bacteroidota</taxon>
        <taxon>Cytophagia</taxon>
        <taxon>Cytophagales</taxon>
        <taxon>Fulvivirgaceae</taxon>
        <taxon>Fulvivirga</taxon>
    </lineage>
</organism>
<name>A0A974WGA4_9BACT</name>
<dbReference type="EMBL" id="CP070608">
    <property type="protein sequence ID" value="QSE96622.1"/>
    <property type="molecule type" value="Genomic_DNA"/>
</dbReference>
<gene>
    <name evidence="2" type="ORF">JR347_13590</name>
</gene>
<keyword evidence="1" id="KW-0472">Membrane</keyword>
<reference evidence="2" key="1">
    <citation type="submission" date="2021-02" db="EMBL/GenBank/DDBJ databases">
        <title>Fulvivirga sp. S481 isolated from sea water.</title>
        <authorList>
            <person name="Bae S.S."/>
            <person name="Baek K."/>
        </authorList>
    </citation>
    <scope>NUCLEOTIDE SEQUENCE</scope>
    <source>
        <strain evidence="2">S481</strain>
    </source>
</reference>
<keyword evidence="1" id="KW-0812">Transmembrane</keyword>
<sequence>MNRNKKIFLVFALIFFGIMIYIGYDISSKTTFPGSKSQLKERIQDEILEKDSSKSIKSDTIK</sequence>
<protein>
    <submittedName>
        <fullName evidence="2">Uncharacterized protein</fullName>
    </submittedName>
</protein>
<dbReference type="AlphaFoldDB" id="A0A974WGA4"/>
<dbReference type="KEGG" id="fuv:JR347_13590"/>
<evidence type="ECO:0000313" key="2">
    <source>
        <dbReference type="EMBL" id="QSE96622.1"/>
    </source>
</evidence>
<keyword evidence="1" id="KW-1133">Transmembrane helix</keyword>
<accession>A0A974WGA4</accession>
<proteinExistence type="predicted"/>